<evidence type="ECO:0000256" key="12">
    <source>
        <dbReference type="ARBA" id="ARBA00047973"/>
    </source>
</evidence>
<evidence type="ECO:0000313" key="14">
    <source>
        <dbReference type="EMBL" id="ALE93865.1"/>
    </source>
</evidence>
<comment type="similarity">
    <text evidence="3">Belongs to the class II aldolase/RraA-like family.</text>
</comment>
<dbReference type="GO" id="GO:0047443">
    <property type="term" value="F:4-hydroxy-4-methyl-2-oxoglutarate aldolase activity"/>
    <property type="evidence" value="ECO:0007669"/>
    <property type="project" value="UniProtKB-EC"/>
</dbReference>
<dbReference type="GO" id="GO:0032259">
    <property type="term" value="P:methylation"/>
    <property type="evidence" value="ECO:0007669"/>
    <property type="project" value="UniProtKB-KW"/>
</dbReference>
<keyword evidence="14" id="KW-0808">Transferase</keyword>
<evidence type="ECO:0000256" key="4">
    <source>
        <dbReference type="ARBA" id="ARBA00011233"/>
    </source>
</evidence>
<evidence type="ECO:0000256" key="13">
    <source>
        <dbReference type="PIRSR" id="PIRSR605493-1"/>
    </source>
</evidence>
<name>A0A0M3UGX3_9MICC</name>
<keyword evidence="13" id="KW-0460">Magnesium</keyword>
<comment type="cofactor">
    <cofactor evidence="2">
        <name>a divalent metal cation</name>
        <dbReference type="ChEBI" id="CHEBI:60240"/>
    </cofactor>
</comment>
<proteinExistence type="inferred from homology"/>
<comment type="cofactor">
    <cofactor evidence="13">
        <name>Mg(2+)</name>
        <dbReference type="ChEBI" id="CHEBI:18420"/>
    </cofactor>
</comment>
<dbReference type="EC" id="4.1.3.17" evidence="5"/>
<sequence length="209" mass="21102">MVEQDLLDQLGTLSLPTLGHFLEDGFCSPMIATVVPGSRMLGVASTALIPDADAIAVNQALVRLRRGEVLVLDMGGDTIHAPVGAVTAAAARSKGAAGIVVNGPVTDVAELREPAEDGSVLPVFSQGSTCLTTKRHNSGRGVFGVPITIGGATVHPGDLIMGDDNGVVVLSKATAAAVLDKAQASDLAEPAILGRIASGEPLENILALG</sequence>
<accession>A0A0M3UGX3</accession>
<comment type="subunit">
    <text evidence="4">Homotrimer.</text>
</comment>
<evidence type="ECO:0000256" key="11">
    <source>
        <dbReference type="ARBA" id="ARBA00032305"/>
    </source>
</evidence>
<organism evidence="14 15">
    <name type="scientific">Arthrobacter alpinus</name>
    <dbReference type="NCBI Taxonomy" id="656366"/>
    <lineage>
        <taxon>Bacteria</taxon>
        <taxon>Bacillati</taxon>
        <taxon>Actinomycetota</taxon>
        <taxon>Actinomycetes</taxon>
        <taxon>Micrococcales</taxon>
        <taxon>Micrococcaceae</taxon>
        <taxon>Arthrobacter</taxon>
    </lineage>
</organism>
<comment type="catalytic activity">
    <reaction evidence="1">
        <text>4-hydroxy-4-methyl-2-oxoglutarate = 2 pyruvate</text>
        <dbReference type="Rhea" id="RHEA:22748"/>
        <dbReference type="ChEBI" id="CHEBI:15361"/>
        <dbReference type="ChEBI" id="CHEBI:58276"/>
        <dbReference type="EC" id="4.1.3.17"/>
    </reaction>
</comment>
<dbReference type="InterPro" id="IPR036704">
    <property type="entry name" value="RraA/RraA-like_sf"/>
</dbReference>
<keyword evidence="15" id="KW-1185">Reference proteome</keyword>
<dbReference type="AlphaFoldDB" id="A0A0M3UGX3"/>
<evidence type="ECO:0000256" key="1">
    <source>
        <dbReference type="ARBA" id="ARBA00001342"/>
    </source>
</evidence>
<evidence type="ECO:0000313" key="15">
    <source>
        <dbReference type="Proteomes" id="UP000062833"/>
    </source>
</evidence>
<dbReference type="GO" id="GO:0046872">
    <property type="term" value="F:metal ion binding"/>
    <property type="evidence" value="ECO:0007669"/>
    <property type="project" value="UniProtKB-KW"/>
</dbReference>
<evidence type="ECO:0000256" key="3">
    <source>
        <dbReference type="ARBA" id="ARBA00008621"/>
    </source>
</evidence>
<comment type="function">
    <text evidence="8">Catalyzes the aldol cleavage of 4-hydroxy-4-methyl-2-oxoglutarate (HMG) into 2 molecules of pyruvate. Also contains a secondary oxaloacetate (OAA) decarboxylase activity due to the common pyruvate enolate transition state formed following C-C bond cleavage in the retro-aldol and decarboxylation reactions.</text>
</comment>
<dbReference type="SUPFAM" id="SSF89562">
    <property type="entry name" value="RraA-like"/>
    <property type="match status" value="1"/>
</dbReference>
<evidence type="ECO:0000256" key="9">
    <source>
        <dbReference type="ARBA" id="ARBA00029596"/>
    </source>
</evidence>
<keyword evidence="14" id="KW-0489">Methyltransferase</keyword>
<dbReference type="KEGG" id="aaq:AOC05_00705"/>
<keyword evidence="13" id="KW-0479">Metal-binding</keyword>
<dbReference type="OrthoDB" id="943692at2"/>
<dbReference type="GO" id="GO:0008948">
    <property type="term" value="F:oxaloacetate decarboxylase activity"/>
    <property type="evidence" value="ECO:0007669"/>
    <property type="project" value="UniProtKB-EC"/>
</dbReference>
<dbReference type="Proteomes" id="UP000062833">
    <property type="component" value="Chromosome"/>
</dbReference>
<dbReference type="EC" id="4.1.1.112" evidence="6"/>
<reference evidence="15" key="1">
    <citation type="submission" date="2015-09" db="EMBL/GenBank/DDBJ databases">
        <title>Complete genome of Arthrobacter alpinus strain R3.8.</title>
        <authorList>
            <person name="See-Too W.S."/>
            <person name="Chan K.G."/>
        </authorList>
    </citation>
    <scope>NUCLEOTIDE SEQUENCE [LARGE SCALE GENOMIC DNA]</scope>
    <source>
        <strain evidence="15">R3.8</strain>
    </source>
</reference>
<evidence type="ECO:0000256" key="6">
    <source>
        <dbReference type="ARBA" id="ARBA00012947"/>
    </source>
</evidence>
<evidence type="ECO:0000256" key="8">
    <source>
        <dbReference type="ARBA" id="ARBA00025046"/>
    </source>
</evidence>
<dbReference type="PANTHER" id="PTHR33254:SF4">
    <property type="entry name" value="4-HYDROXY-4-METHYL-2-OXOGLUTARATE ALDOLASE 3-RELATED"/>
    <property type="match status" value="1"/>
</dbReference>
<dbReference type="PANTHER" id="PTHR33254">
    <property type="entry name" value="4-HYDROXY-4-METHYL-2-OXOGLUTARATE ALDOLASE 3-RELATED"/>
    <property type="match status" value="1"/>
</dbReference>
<gene>
    <name evidence="14" type="ORF">AOC05_00705</name>
</gene>
<dbReference type="EMBL" id="CP012677">
    <property type="protein sequence ID" value="ALE93865.1"/>
    <property type="molecule type" value="Genomic_DNA"/>
</dbReference>
<protein>
    <recommendedName>
        <fullName evidence="7">Putative 4-hydroxy-4-methyl-2-oxoglutarate aldolase</fullName>
        <ecNumber evidence="6">4.1.1.112</ecNumber>
        <ecNumber evidence="5">4.1.3.17</ecNumber>
    </recommendedName>
    <alternativeName>
        <fullName evidence="11">Oxaloacetate decarboxylase</fullName>
    </alternativeName>
    <alternativeName>
        <fullName evidence="9">Regulator of ribonuclease activity homolog</fullName>
    </alternativeName>
    <alternativeName>
        <fullName evidence="10">RraA-like protein</fullName>
    </alternativeName>
</protein>
<comment type="catalytic activity">
    <reaction evidence="12">
        <text>oxaloacetate + H(+) = pyruvate + CO2</text>
        <dbReference type="Rhea" id="RHEA:15641"/>
        <dbReference type="ChEBI" id="CHEBI:15361"/>
        <dbReference type="ChEBI" id="CHEBI:15378"/>
        <dbReference type="ChEBI" id="CHEBI:16452"/>
        <dbReference type="ChEBI" id="CHEBI:16526"/>
        <dbReference type="EC" id="4.1.1.112"/>
    </reaction>
</comment>
<dbReference type="PATRIC" id="fig|656366.3.peg.153"/>
<dbReference type="Gene3D" id="3.50.30.40">
    <property type="entry name" value="Ribonuclease E inhibitor RraA/RraA-like"/>
    <property type="match status" value="1"/>
</dbReference>
<feature type="binding site" evidence="13">
    <location>
        <position position="107"/>
    </location>
    <ligand>
        <name>Mg(2+)</name>
        <dbReference type="ChEBI" id="CHEBI:18420"/>
    </ligand>
</feature>
<evidence type="ECO:0000256" key="2">
    <source>
        <dbReference type="ARBA" id="ARBA00001968"/>
    </source>
</evidence>
<evidence type="ECO:0000256" key="10">
    <source>
        <dbReference type="ARBA" id="ARBA00030169"/>
    </source>
</evidence>
<evidence type="ECO:0000256" key="5">
    <source>
        <dbReference type="ARBA" id="ARBA00012213"/>
    </source>
</evidence>
<dbReference type="Pfam" id="PF03737">
    <property type="entry name" value="RraA-like"/>
    <property type="match status" value="1"/>
</dbReference>
<evidence type="ECO:0000256" key="7">
    <source>
        <dbReference type="ARBA" id="ARBA00016549"/>
    </source>
</evidence>
<dbReference type="GO" id="GO:0008168">
    <property type="term" value="F:methyltransferase activity"/>
    <property type="evidence" value="ECO:0007669"/>
    <property type="project" value="UniProtKB-KW"/>
</dbReference>
<dbReference type="CDD" id="cd16841">
    <property type="entry name" value="RraA_family"/>
    <property type="match status" value="1"/>
</dbReference>
<dbReference type="InterPro" id="IPR005493">
    <property type="entry name" value="RraA/RraA-like"/>
</dbReference>